<organism evidence="16 17">
    <name type="scientific">Hymenobacter defluvii</name>
    <dbReference type="NCBI Taxonomy" id="2054411"/>
    <lineage>
        <taxon>Bacteria</taxon>
        <taxon>Pseudomonadati</taxon>
        <taxon>Bacteroidota</taxon>
        <taxon>Cytophagia</taxon>
        <taxon>Cytophagales</taxon>
        <taxon>Hymenobacteraceae</taxon>
        <taxon>Hymenobacter</taxon>
    </lineage>
</organism>
<evidence type="ECO:0000256" key="10">
    <source>
        <dbReference type="ARBA" id="ARBA00023152"/>
    </source>
</evidence>
<dbReference type="InterPro" id="IPR015795">
    <property type="entry name" value="Pyrv_Knase_C"/>
</dbReference>
<dbReference type="InterPro" id="IPR011037">
    <property type="entry name" value="Pyrv_Knase-like_insert_dom_sf"/>
</dbReference>
<dbReference type="InterPro" id="IPR036918">
    <property type="entry name" value="Pyrv_Knase_C_sf"/>
</dbReference>
<sequence length="479" mass="52315">MEPRPHFNKTKIVATVGPASDTYERLGALIREGVNVFRLNFSHGEHETHLNVINTVRRLNKDLRTNTGLLQDLQGPKIRLGEVEGGSVEIKAGDKIKLVCGEKEISTAERLSTIYLGLARDVKPGDAILIDDGKIELRVLATDREKEVDVEVIYGGTVKPRKGINLPDSDVSAPSMTEKDIADLKFGLENDVDWVALSFARRAEDIRFIKSLIAEAGKQTRVIAKIETPEGLRNVDEIIALTDAVMVARGDLGVEIAGGEVPLAQKMIIQKCNKAGKPVIVATQMMESMITAPRPTRAETNDVANAVLDGTDAVMLSAETAVGAYPIEVIRQMGAIIRSVESKSETIFNHWVPIDSNSPGFMVDSLLSAAGHLAKNTGAKAITGMTHRGYTAFQLSKYRPKADIFIFTDSRELLTVLSLVWGVRSFYYDRMNSTDSTIDDLKNILTTTGHLQKGDVFINTASMPITEKGKTNMVKVSVA</sequence>
<gene>
    <name evidence="16" type="primary">pyk</name>
    <name evidence="16" type="ORF">J4D97_13215</name>
</gene>
<evidence type="ECO:0000256" key="11">
    <source>
        <dbReference type="ARBA" id="ARBA00023317"/>
    </source>
</evidence>
<dbReference type="PANTHER" id="PTHR11817">
    <property type="entry name" value="PYRUVATE KINASE"/>
    <property type="match status" value="1"/>
</dbReference>
<evidence type="ECO:0000256" key="7">
    <source>
        <dbReference type="ARBA" id="ARBA00022777"/>
    </source>
</evidence>
<comment type="pathway">
    <text evidence="1 13">Carbohydrate degradation; glycolysis; pyruvate from D-glyceraldehyde 3-phosphate: step 5/5.</text>
</comment>
<evidence type="ECO:0000256" key="6">
    <source>
        <dbReference type="ARBA" id="ARBA00022741"/>
    </source>
</evidence>
<dbReference type="InterPro" id="IPR015813">
    <property type="entry name" value="Pyrv/PenolPyrv_kinase-like_dom"/>
</dbReference>
<evidence type="ECO:0000256" key="4">
    <source>
        <dbReference type="ARBA" id="ARBA00022679"/>
    </source>
</evidence>
<dbReference type="NCBIfam" id="TIGR01064">
    <property type="entry name" value="pyruv_kin"/>
    <property type="match status" value="1"/>
</dbReference>
<evidence type="ECO:0000259" key="14">
    <source>
        <dbReference type="Pfam" id="PF00224"/>
    </source>
</evidence>
<dbReference type="GO" id="GO:0004743">
    <property type="term" value="F:pyruvate kinase activity"/>
    <property type="evidence" value="ECO:0007669"/>
    <property type="project" value="UniProtKB-EC"/>
</dbReference>
<keyword evidence="4 13" id="KW-0808">Transferase</keyword>
<evidence type="ECO:0000256" key="8">
    <source>
        <dbReference type="ARBA" id="ARBA00022840"/>
    </source>
</evidence>
<dbReference type="Gene3D" id="2.40.33.10">
    <property type="entry name" value="PK beta-barrel domain-like"/>
    <property type="match status" value="1"/>
</dbReference>
<keyword evidence="6" id="KW-0547">Nucleotide-binding</keyword>
<keyword evidence="5" id="KW-0479">Metal-binding</keyword>
<protein>
    <recommendedName>
        <fullName evidence="3 12">Pyruvate kinase</fullName>
        <ecNumber evidence="3 12">2.7.1.40</ecNumber>
    </recommendedName>
</protein>
<dbReference type="SUPFAM" id="SSF50800">
    <property type="entry name" value="PK beta-barrel domain-like"/>
    <property type="match status" value="1"/>
</dbReference>
<keyword evidence="7 13" id="KW-0418">Kinase</keyword>
<feature type="domain" description="Pyruvate kinase C-terminal" evidence="15">
    <location>
        <begin position="364"/>
        <end position="476"/>
    </location>
</feature>
<reference evidence="16 17" key="1">
    <citation type="submission" date="2021-03" db="EMBL/GenBank/DDBJ databases">
        <authorList>
            <person name="Kim M.K."/>
        </authorList>
    </citation>
    <scope>NUCLEOTIDE SEQUENCE [LARGE SCALE GENOMIC DNA]</scope>
    <source>
        <strain evidence="16 17">BT507</strain>
    </source>
</reference>
<evidence type="ECO:0000256" key="13">
    <source>
        <dbReference type="RuleBase" id="RU000504"/>
    </source>
</evidence>
<evidence type="ECO:0000256" key="12">
    <source>
        <dbReference type="NCBIfam" id="TIGR01064"/>
    </source>
</evidence>
<evidence type="ECO:0000256" key="5">
    <source>
        <dbReference type="ARBA" id="ARBA00022723"/>
    </source>
</evidence>
<dbReference type="Gene3D" id="3.20.20.60">
    <property type="entry name" value="Phosphoenolpyruvate-binding domains"/>
    <property type="match status" value="1"/>
</dbReference>
<dbReference type="RefSeq" id="WP_208307963.1">
    <property type="nucleotide sequence ID" value="NZ_JAGETX010000006.1"/>
</dbReference>
<keyword evidence="17" id="KW-1185">Reference proteome</keyword>
<dbReference type="EC" id="2.7.1.40" evidence="3 12"/>
<dbReference type="GO" id="GO:0016301">
    <property type="term" value="F:kinase activity"/>
    <property type="evidence" value="ECO:0007669"/>
    <property type="project" value="UniProtKB-KW"/>
</dbReference>
<evidence type="ECO:0000259" key="15">
    <source>
        <dbReference type="Pfam" id="PF02887"/>
    </source>
</evidence>
<evidence type="ECO:0000313" key="16">
    <source>
        <dbReference type="EMBL" id="MBO3271616.1"/>
    </source>
</evidence>
<comment type="similarity">
    <text evidence="2 13">Belongs to the pyruvate kinase family.</text>
</comment>
<proteinExistence type="inferred from homology"/>
<keyword evidence="9 13" id="KW-0460">Magnesium</keyword>
<dbReference type="InterPro" id="IPR040442">
    <property type="entry name" value="Pyrv_kinase-like_dom_sf"/>
</dbReference>
<evidence type="ECO:0000256" key="9">
    <source>
        <dbReference type="ARBA" id="ARBA00022842"/>
    </source>
</evidence>
<keyword evidence="10 13" id="KW-0324">Glycolysis</keyword>
<dbReference type="SUPFAM" id="SSF52935">
    <property type="entry name" value="PK C-terminal domain-like"/>
    <property type="match status" value="1"/>
</dbReference>
<evidence type="ECO:0000256" key="2">
    <source>
        <dbReference type="ARBA" id="ARBA00008663"/>
    </source>
</evidence>
<accession>A0ABS3TD89</accession>
<dbReference type="InterPro" id="IPR015793">
    <property type="entry name" value="Pyrv_Knase_brl"/>
</dbReference>
<dbReference type="SUPFAM" id="SSF51621">
    <property type="entry name" value="Phosphoenolpyruvate/pyruvate domain"/>
    <property type="match status" value="1"/>
</dbReference>
<evidence type="ECO:0000313" key="17">
    <source>
        <dbReference type="Proteomes" id="UP000670527"/>
    </source>
</evidence>
<dbReference type="EMBL" id="JAGETX010000006">
    <property type="protein sequence ID" value="MBO3271616.1"/>
    <property type="molecule type" value="Genomic_DNA"/>
</dbReference>
<dbReference type="InterPro" id="IPR015806">
    <property type="entry name" value="Pyrv_Knase_insert_dom_sf"/>
</dbReference>
<dbReference type="Pfam" id="PF02887">
    <property type="entry name" value="PK_C"/>
    <property type="match status" value="1"/>
</dbReference>
<dbReference type="Proteomes" id="UP000670527">
    <property type="component" value="Unassembled WGS sequence"/>
</dbReference>
<dbReference type="Gene3D" id="3.40.1380.20">
    <property type="entry name" value="Pyruvate kinase, C-terminal domain"/>
    <property type="match status" value="1"/>
</dbReference>
<evidence type="ECO:0000256" key="1">
    <source>
        <dbReference type="ARBA" id="ARBA00004997"/>
    </source>
</evidence>
<dbReference type="NCBIfam" id="NF004491">
    <property type="entry name" value="PRK05826.1"/>
    <property type="match status" value="1"/>
</dbReference>
<keyword evidence="11 16" id="KW-0670">Pyruvate</keyword>
<dbReference type="NCBIfam" id="NF004978">
    <property type="entry name" value="PRK06354.1"/>
    <property type="match status" value="1"/>
</dbReference>
<name>A0ABS3TD89_9BACT</name>
<comment type="catalytic activity">
    <reaction evidence="13">
        <text>pyruvate + ATP = phosphoenolpyruvate + ADP + H(+)</text>
        <dbReference type="Rhea" id="RHEA:18157"/>
        <dbReference type="ChEBI" id="CHEBI:15361"/>
        <dbReference type="ChEBI" id="CHEBI:15378"/>
        <dbReference type="ChEBI" id="CHEBI:30616"/>
        <dbReference type="ChEBI" id="CHEBI:58702"/>
        <dbReference type="ChEBI" id="CHEBI:456216"/>
        <dbReference type="EC" id="2.7.1.40"/>
    </reaction>
</comment>
<dbReference type="Pfam" id="PF00224">
    <property type="entry name" value="PK"/>
    <property type="match status" value="1"/>
</dbReference>
<comment type="caution">
    <text evidence="16">The sequence shown here is derived from an EMBL/GenBank/DDBJ whole genome shotgun (WGS) entry which is preliminary data.</text>
</comment>
<feature type="domain" description="Pyruvate kinase barrel" evidence="14">
    <location>
        <begin position="8"/>
        <end position="329"/>
    </location>
</feature>
<keyword evidence="8" id="KW-0067">ATP-binding</keyword>
<evidence type="ECO:0000256" key="3">
    <source>
        <dbReference type="ARBA" id="ARBA00012142"/>
    </source>
</evidence>
<dbReference type="InterPro" id="IPR001697">
    <property type="entry name" value="Pyr_Knase"/>
</dbReference>
<dbReference type="PRINTS" id="PR01050">
    <property type="entry name" value="PYRUVTKNASE"/>
</dbReference>